<feature type="compositionally biased region" description="Basic residues" evidence="2">
    <location>
        <begin position="569"/>
        <end position="583"/>
    </location>
</feature>
<feature type="compositionally biased region" description="Polar residues" evidence="2">
    <location>
        <begin position="89"/>
        <end position="99"/>
    </location>
</feature>
<dbReference type="EMBL" id="CAOQHR010000006">
    <property type="protein sequence ID" value="CAI6336513.1"/>
    <property type="molecule type" value="Genomic_DNA"/>
</dbReference>
<dbReference type="PROSITE" id="PS51375">
    <property type="entry name" value="PPR"/>
    <property type="match status" value="4"/>
</dbReference>
<dbReference type="PANTHER" id="PTHR47939">
    <property type="entry name" value="MEMBRANE-ASSOCIATED SALT-INDUCIBLE PROTEIN-LIKE"/>
    <property type="match status" value="1"/>
</dbReference>
<dbReference type="PANTHER" id="PTHR47939:SF5">
    <property type="entry name" value="PENTACOTRIPEPTIDE-REPEAT REGION OF PRORP DOMAIN-CONTAINING PROTEIN"/>
    <property type="match status" value="1"/>
</dbReference>
<keyword evidence="4" id="KW-1185">Reference proteome</keyword>
<dbReference type="Pfam" id="PF13041">
    <property type="entry name" value="PPR_2"/>
    <property type="match status" value="2"/>
</dbReference>
<evidence type="ECO:0000256" key="1">
    <source>
        <dbReference type="PROSITE-ProRule" id="PRU00708"/>
    </source>
</evidence>
<comment type="caution">
    <text evidence="3">The sequence shown here is derived from an EMBL/GenBank/DDBJ whole genome shotgun (WGS) entry which is preliminary data.</text>
</comment>
<evidence type="ECO:0008006" key="5">
    <source>
        <dbReference type="Google" id="ProtNLM"/>
    </source>
</evidence>
<dbReference type="InterPro" id="IPR050667">
    <property type="entry name" value="PPR-containing_protein"/>
</dbReference>
<evidence type="ECO:0000313" key="4">
    <source>
        <dbReference type="Proteomes" id="UP001152607"/>
    </source>
</evidence>
<name>A0A9W4XLZ4_9PLEO</name>
<protein>
    <recommendedName>
        <fullName evidence="5">Pentatricopeptide repeat-containing protein</fullName>
    </recommendedName>
</protein>
<feature type="repeat" description="PPR" evidence="1">
    <location>
        <begin position="491"/>
        <end position="525"/>
    </location>
</feature>
<dbReference type="NCBIfam" id="TIGR00756">
    <property type="entry name" value="PPR"/>
    <property type="match status" value="3"/>
</dbReference>
<dbReference type="InterPro" id="IPR011990">
    <property type="entry name" value="TPR-like_helical_dom_sf"/>
</dbReference>
<feature type="compositionally biased region" description="Low complexity" evidence="2">
    <location>
        <begin position="40"/>
        <end position="61"/>
    </location>
</feature>
<feature type="repeat" description="PPR" evidence="1">
    <location>
        <begin position="791"/>
        <end position="825"/>
    </location>
</feature>
<sequence length="950" mass="105843">MISSYICRQCRVRLRNSITLPKNPQWQPRATFISLRSTNATPRPTPEQTQPTQSAQPSPASHTEGELHGDSPTRHQPGLELSGRYSRQGLGNASPSTASHELGRIDPAHPTASSSTAPTSPAHAQAISECLDNRNVHDAWNMFLREFSSRDSPAFTNPSPDDIPLLYESSVFSRLLNSATLQFCNGSLENIKPTEIIFKYEQLGIANAKMWANATGYMTDQLLWMVSGGSKSRQTSEALLSELISLWRVFFQCRGTARDPLESMNPDWRSIPDVQSFTQPFNDSHFGRRLQRYHPKAEVHPSLQFSAITIFNLFDEVNQSIFEVPQVLREHASPFINLLTYLLAHANVDNALRHVTVSPPLRSIPSEFRTTLVEQITSAPQHAMRIIGSRPQPAKASVETAPDQASSVEDTDVNREAFYLKRITRAIESQSHAGTLQRLWDEVKGAYKYHDNIEIPPAIYNMFLSGFMQLFKPDKTAEIWNFMIARGVKPDLRTWNAMLNGCVKARDLDGLNGIWDRMRRSGVEPDIYAWTTRIHGLITLKHINLGFAAMDEVGKGWIASQSPLQNTHAQKKGGIKTSRRTLPKAKTGNEPAKPTVELINSAMSALTSIPDQELRHNRKVEYVQKILRWSGAFSIAPDIITYNIMISMYLRANDHATAFNLLRQMTKNGVQSDLSTHTMLLNAAFNSNKFDGLSEAEQTDRVIQMFDDLEADGLKLNAFICSSAIDRLLKLYGNISAVTAIMNYMASRSIPISAQINTSVITHYFQQTPPDIASIDSLVARIFGPAGLPADKYLFDRLIEGYAENHEIGKMMSVLTRMSSHGKLPGWPALTAVVRALAQAEDWDRAREVVRDVQLGRGVAQGGVTGSQRHRDFFVRLVKSLGHGLTESLAGDFLEAPMAQHGHGEDGAGNTHIRTETNSVPGISTERLHSHNEKLESGDFIWRNAAPHSN</sequence>
<evidence type="ECO:0000313" key="3">
    <source>
        <dbReference type="EMBL" id="CAI6336513.1"/>
    </source>
</evidence>
<dbReference type="OrthoDB" id="185373at2759"/>
<organism evidence="3 4">
    <name type="scientific">Periconia digitata</name>
    <dbReference type="NCBI Taxonomy" id="1303443"/>
    <lineage>
        <taxon>Eukaryota</taxon>
        <taxon>Fungi</taxon>
        <taxon>Dikarya</taxon>
        <taxon>Ascomycota</taxon>
        <taxon>Pezizomycotina</taxon>
        <taxon>Dothideomycetes</taxon>
        <taxon>Pleosporomycetidae</taxon>
        <taxon>Pleosporales</taxon>
        <taxon>Massarineae</taxon>
        <taxon>Periconiaceae</taxon>
        <taxon>Periconia</taxon>
    </lineage>
</organism>
<feature type="compositionally biased region" description="Basic and acidic residues" evidence="2">
    <location>
        <begin position="63"/>
        <end position="73"/>
    </location>
</feature>
<feature type="repeat" description="PPR" evidence="1">
    <location>
        <begin position="638"/>
        <end position="672"/>
    </location>
</feature>
<dbReference type="Proteomes" id="UP001152607">
    <property type="component" value="Unassembled WGS sequence"/>
</dbReference>
<feature type="repeat" description="PPR" evidence="1">
    <location>
        <begin position="456"/>
        <end position="490"/>
    </location>
</feature>
<dbReference type="AlphaFoldDB" id="A0A9W4XLZ4"/>
<proteinExistence type="predicted"/>
<feature type="region of interest" description="Disordered" evidence="2">
    <location>
        <begin position="37"/>
        <end position="124"/>
    </location>
</feature>
<feature type="region of interest" description="Disordered" evidence="2">
    <location>
        <begin position="567"/>
        <end position="592"/>
    </location>
</feature>
<dbReference type="Gene3D" id="1.25.40.10">
    <property type="entry name" value="Tetratricopeptide repeat domain"/>
    <property type="match status" value="3"/>
</dbReference>
<evidence type="ECO:0000256" key="2">
    <source>
        <dbReference type="SAM" id="MobiDB-lite"/>
    </source>
</evidence>
<feature type="compositionally biased region" description="Low complexity" evidence="2">
    <location>
        <begin position="108"/>
        <end position="124"/>
    </location>
</feature>
<gene>
    <name evidence="3" type="ORF">PDIGIT_LOCUS9616</name>
</gene>
<dbReference type="InterPro" id="IPR002885">
    <property type="entry name" value="PPR_rpt"/>
</dbReference>
<accession>A0A9W4XLZ4</accession>
<reference evidence="3" key="1">
    <citation type="submission" date="2023-01" db="EMBL/GenBank/DDBJ databases">
        <authorList>
            <person name="Van Ghelder C."/>
            <person name="Rancurel C."/>
        </authorList>
    </citation>
    <scope>NUCLEOTIDE SEQUENCE</scope>
    <source>
        <strain evidence="3">CNCM I-4278</strain>
    </source>
</reference>